<proteinExistence type="inferred from homology"/>
<protein>
    <submittedName>
        <fullName evidence="3">DUF1674 domain-containing protein</fullName>
    </submittedName>
</protein>
<keyword evidence="4" id="KW-1185">Reference proteome</keyword>
<evidence type="ECO:0000313" key="4">
    <source>
        <dbReference type="Proteomes" id="UP000306317"/>
    </source>
</evidence>
<evidence type="ECO:0000256" key="1">
    <source>
        <dbReference type="ARBA" id="ARBA00005701"/>
    </source>
</evidence>
<dbReference type="AlphaFoldDB" id="A0A4V6RR54"/>
<evidence type="ECO:0000313" key="3">
    <source>
        <dbReference type="EMBL" id="THD05941.1"/>
    </source>
</evidence>
<feature type="region of interest" description="Disordered" evidence="2">
    <location>
        <begin position="1"/>
        <end position="55"/>
    </location>
</feature>
<dbReference type="InterPro" id="IPR012875">
    <property type="entry name" value="SDHF4"/>
</dbReference>
<sequence>MSNTSVPIESTPAPVKPETTAKPVDPPPDKAAVERPAPDPTRYGDWEKNGRCIDF</sequence>
<accession>A0A4V6RR54</accession>
<gene>
    <name evidence="3" type="ORF">B1991_15255</name>
</gene>
<reference evidence="3 4" key="1">
    <citation type="submission" date="2017-02" db="EMBL/GenBank/DDBJ databases">
        <title>Whole genome sequencing of Rhodanobacter lindaniclasticus DSM 17932.</title>
        <authorList>
            <person name="Kumar S."/>
            <person name="Patil P."/>
            <person name="Patil P.B."/>
        </authorList>
    </citation>
    <scope>NUCLEOTIDE SEQUENCE [LARGE SCALE GENOMIC DNA]</scope>
    <source>
        <strain evidence="3 4">DSM 17932</strain>
    </source>
</reference>
<dbReference type="Proteomes" id="UP000306317">
    <property type="component" value="Unassembled WGS sequence"/>
</dbReference>
<evidence type="ECO:0000256" key="2">
    <source>
        <dbReference type="SAM" id="MobiDB-lite"/>
    </source>
</evidence>
<feature type="compositionally biased region" description="Basic and acidic residues" evidence="2">
    <location>
        <begin position="27"/>
        <end position="55"/>
    </location>
</feature>
<organism evidence="3 4">
    <name type="scientific">Rhodanobacter lindaniclasticus</name>
    <dbReference type="NCBI Taxonomy" id="75310"/>
    <lineage>
        <taxon>Bacteria</taxon>
        <taxon>Pseudomonadati</taxon>
        <taxon>Pseudomonadota</taxon>
        <taxon>Gammaproteobacteria</taxon>
        <taxon>Lysobacterales</taxon>
        <taxon>Rhodanobacteraceae</taxon>
        <taxon>Rhodanobacter</taxon>
    </lineage>
</organism>
<comment type="similarity">
    <text evidence="1">Belongs to the SDHAF4 family.</text>
</comment>
<name>A0A4V6RR54_9GAMM</name>
<dbReference type="RefSeq" id="WP_136259542.1">
    <property type="nucleotide sequence ID" value="NZ_MWIO01000050.1"/>
</dbReference>
<dbReference type="Pfam" id="PF07896">
    <property type="entry name" value="DUF1674"/>
    <property type="match status" value="1"/>
</dbReference>
<dbReference type="EMBL" id="MWIO01000050">
    <property type="protein sequence ID" value="THD05941.1"/>
    <property type="molecule type" value="Genomic_DNA"/>
</dbReference>
<comment type="caution">
    <text evidence="3">The sequence shown here is derived from an EMBL/GenBank/DDBJ whole genome shotgun (WGS) entry which is preliminary data.</text>
</comment>